<proteinExistence type="predicted"/>
<dbReference type="InParanoid" id="Q2LRY2"/>
<reference evidence="1 2" key="1">
    <citation type="journal article" date="2007" name="Proc. Natl. Acad. Sci. U.S.A.">
        <title>The genome of Syntrophus aciditrophicus: life at the thermodynamic limit of microbial growth.</title>
        <authorList>
            <person name="McInerney M.J."/>
            <person name="Rohlin L."/>
            <person name="Mouttaki H."/>
            <person name="Kim U."/>
            <person name="Krupp R.S."/>
            <person name="Rios-Hernandez L."/>
            <person name="Sieber J."/>
            <person name="Struchtemeyer C.G."/>
            <person name="Bhattacharyya A."/>
            <person name="Campbell J.W."/>
            <person name="Gunsalus R.P."/>
        </authorList>
    </citation>
    <scope>NUCLEOTIDE SEQUENCE [LARGE SCALE GENOMIC DNA]</scope>
    <source>
        <strain evidence="1 2">SB</strain>
    </source>
</reference>
<dbReference type="HOGENOM" id="CLU_2686488_0_0_7"/>
<keyword evidence="2" id="KW-1185">Reference proteome</keyword>
<dbReference type="KEGG" id="sat:SYN_01462"/>
<evidence type="ECO:0000313" key="2">
    <source>
        <dbReference type="Proteomes" id="UP000001933"/>
    </source>
</evidence>
<evidence type="ECO:0000313" key="1">
    <source>
        <dbReference type="EMBL" id="ABC76843.1"/>
    </source>
</evidence>
<protein>
    <submittedName>
        <fullName evidence="1">Hypothetical cytosolic protein</fullName>
    </submittedName>
</protein>
<organism evidence="1 2">
    <name type="scientific">Syntrophus aciditrophicus (strain SB)</name>
    <dbReference type="NCBI Taxonomy" id="56780"/>
    <lineage>
        <taxon>Bacteria</taxon>
        <taxon>Pseudomonadati</taxon>
        <taxon>Thermodesulfobacteriota</taxon>
        <taxon>Syntrophia</taxon>
        <taxon>Syntrophales</taxon>
        <taxon>Syntrophaceae</taxon>
        <taxon>Syntrophus</taxon>
    </lineage>
</organism>
<dbReference type="EMBL" id="CP000252">
    <property type="protein sequence ID" value="ABC76843.1"/>
    <property type="molecule type" value="Genomic_DNA"/>
</dbReference>
<name>Q2LRY2_SYNAS</name>
<gene>
    <name evidence="1" type="ORF">SYN_01462</name>
</gene>
<dbReference type="STRING" id="56780.SYN_01462"/>
<dbReference type="Proteomes" id="UP000001933">
    <property type="component" value="Chromosome"/>
</dbReference>
<sequence>MEMRTRRFFTVDPFWSFLSNENKISNIQILLNNDVLYHDSGRTSIDHHGQVPIAEVVKAAKKDSFVHTMEEAAC</sequence>
<dbReference type="AlphaFoldDB" id="Q2LRY2"/>
<accession>Q2LRY2</accession>